<keyword evidence="1" id="KW-0472">Membrane</keyword>
<protein>
    <submittedName>
        <fullName evidence="2">Uncharacterized protein</fullName>
    </submittedName>
</protein>
<reference evidence="2 3" key="1">
    <citation type="submission" date="2015-11" db="EMBL/GenBank/DDBJ databases">
        <title>Exploring the genomic traits of fungus-feeding bacterial genus Collimonas.</title>
        <authorList>
            <person name="Song C."/>
            <person name="Schmidt R."/>
            <person name="de Jager V."/>
            <person name="Krzyzanowska D."/>
            <person name="Jongedijk E."/>
            <person name="Cankar K."/>
            <person name="Beekwilder J."/>
            <person name="van Veen A."/>
            <person name="de Boer W."/>
            <person name="van Veen J.A."/>
            <person name="Garbeva P."/>
        </authorList>
    </citation>
    <scope>NUCLEOTIDE SEQUENCE [LARGE SCALE GENOMIC DNA]</scope>
    <source>
        <strain evidence="2 3">Ter6</strain>
    </source>
</reference>
<evidence type="ECO:0000313" key="2">
    <source>
        <dbReference type="EMBL" id="AMO94471.1"/>
    </source>
</evidence>
<evidence type="ECO:0000313" key="3">
    <source>
        <dbReference type="Proteomes" id="UP000072421"/>
    </source>
</evidence>
<keyword evidence="1" id="KW-0812">Transmembrane</keyword>
<evidence type="ECO:0000256" key="1">
    <source>
        <dbReference type="SAM" id="Phobius"/>
    </source>
</evidence>
<keyword evidence="1" id="KW-1133">Transmembrane helix</keyword>
<dbReference type="PATRIC" id="fig|158899.10.peg.1779"/>
<organism evidence="2">
    <name type="scientific">Collimonas fungivorans</name>
    <dbReference type="NCBI Taxonomy" id="158899"/>
    <lineage>
        <taxon>Bacteria</taxon>
        <taxon>Pseudomonadati</taxon>
        <taxon>Pseudomonadota</taxon>
        <taxon>Betaproteobacteria</taxon>
        <taxon>Burkholderiales</taxon>
        <taxon>Oxalobacteraceae</taxon>
        <taxon>Collimonas</taxon>
    </lineage>
</organism>
<gene>
    <name evidence="2" type="ORF">CFter6_1771</name>
</gene>
<dbReference type="Proteomes" id="UP000072421">
    <property type="component" value="Chromosome"/>
</dbReference>
<proteinExistence type="predicted"/>
<sequence>MFTHLSLQDLALGSAPYIDAGILSGAVIHLRCTNSLPSSEIHFVHKLIARALLFLFLAACTFCAIASEREVVAKIYGRAIYRDELQGNDKNLESLLIAPLFERFAAENHIRATESEIEEFITATAGISPSATLPEQRAVMHDMGKNFVLGWKINKALYKKYGGDVIFQQANPLEPVGAERRFLEEQEKSGSFQILDAKERAKFFEYYVRPQHFVIPPSEVNYDLPWWKGVKSRQ</sequence>
<name>A0A127PAK3_9BURK</name>
<dbReference type="EMBL" id="CP013232">
    <property type="protein sequence ID" value="AMO94471.1"/>
    <property type="molecule type" value="Genomic_DNA"/>
</dbReference>
<accession>A0A127PAK3</accession>
<feature type="transmembrane region" description="Helical" evidence="1">
    <location>
        <begin position="47"/>
        <end position="66"/>
    </location>
</feature>
<dbReference type="AlphaFoldDB" id="A0A127PAK3"/>